<sequence length="302" mass="33773">MEQEQNRDTTKPDARSAQDLSAAKQQDDADETLVDAALACVRWDESVDLERLMALEFEYNLGLLVSWLAGLSPIARRYVQKLECMTRRPSCESVDLIPHDGGTWSLDNGERMTDAQLAGLLAVCARHINFWLTLSATEAVRYAQTWLSRVVDGLARQQRAWAGIEIMRTRNLCVALAALVDTRERSVLFARVDMPKSGPFDQGAVPPDRAGDDVATCPAAMREAMARAHGLLQTRLVFRRHCVLWSHPNRTEAFEFTRRLLAVVQSTVERLYATEAVYIQMIAPAEYETMAVESPLGAALLH</sequence>
<protein>
    <submittedName>
        <fullName evidence="2">Uncharacterized protein</fullName>
    </submittedName>
</protein>
<accession>A0A811BNQ7</accession>
<organism evidence="2 3">
    <name type="scientific">Pandoravirus japonicus</name>
    <dbReference type="NCBI Taxonomy" id="2823154"/>
    <lineage>
        <taxon>Viruses</taxon>
        <taxon>Pandoravirus</taxon>
    </lineage>
</organism>
<evidence type="ECO:0000313" key="2">
    <source>
        <dbReference type="EMBL" id="BCU02920.1"/>
    </source>
</evidence>
<evidence type="ECO:0000256" key="1">
    <source>
        <dbReference type="SAM" id="MobiDB-lite"/>
    </source>
</evidence>
<feature type="region of interest" description="Disordered" evidence="1">
    <location>
        <begin position="1"/>
        <end position="26"/>
    </location>
</feature>
<feature type="compositionally biased region" description="Basic and acidic residues" evidence="1">
    <location>
        <begin position="1"/>
        <end position="16"/>
    </location>
</feature>
<evidence type="ECO:0000313" key="3">
    <source>
        <dbReference type="Proteomes" id="UP001253637"/>
    </source>
</evidence>
<dbReference type="EMBL" id="LC625835">
    <property type="protein sequence ID" value="BCU02920.1"/>
    <property type="molecule type" value="Genomic_DNA"/>
</dbReference>
<dbReference type="Proteomes" id="UP001253637">
    <property type="component" value="Segment"/>
</dbReference>
<reference evidence="2" key="1">
    <citation type="submission" date="2021-04" db="EMBL/GenBank/DDBJ databases">
        <title>Draft Genome Sequence of Pandoravirus japonicus, Isolated from the Sabaishi River of Niigata, Japan.</title>
        <authorList>
            <person name="Hosokawa N."/>
            <person name="Takahashi H."/>
            <person name="Aoki K."/>
            <person name="Takemura M."/>
        </authorList>
    </citation>
    <scope>NUCLEOTIDE SEQUENCE</scope>
</reference>
<proteinExistence type="predicted"/>
<name>A0A811BNQ7_9VIRU</name>